<keyword evidence="3" id="KW-1185">Reference proteome</keyword>
<accession>A0ABV8V8U8</accession>
<dbReference type="RefSeq" id="WP_290262242.1">
    <property type="nucleotide sequence ID" value="NZ_JAUFQG010000004.1"/>
</dbReference>
<dbReference type="InterPro" id="IPR021253">
    <property type="entry name" value="ZrgA-like"/>
</dbReference>
<evidence type="ECO:0000313" key="3">
    <source>
        <dbReference type="Proteomes" id="UP001595840"/>
    </source>
</evidence>
<evidence type="ECO:0000256" key="1">
    <source>
        <dbReference type="SAM" id="MobiDB-lite"/>
    </source>
</evidence>
<gene>
    <name evidence="2" type="ORF">ACFOX3_18680</name>
</gene>
<dbReference type="Pfam" id="PF10986">
    <property type="entry name" value="ZrgA"/>
    <property type="match status" value="1"/>
</dbReference>
<dbReference type="EMBL" id="JBHSCX010000021">
    <property type="protein sequence ID" value="MFC4364342.1"/>
    <property type="molecule type" value="Genomic_DNA"/>
</dbReference>
<protein>
    <submittedName>
        <fullName evidence="2">DUF2796 domain-containing protein</fullName>
    </submittedName>
</protein>
<evidence type="ECO:0000313" key="2">
    <source>
        <dbReference type="EMBL" id="MFC4364342.1"/>
    </source>
</evidence>
<dbReference type="Proteomes" id="UP001595840">
    <property type="component" value="Unassembled WGS sequence"/>
</dbReference>
<reference evidence="3" key="1">
    <citation type="journal article" date="2019" name="Int. J. Syst. Evol. Microbiol.">
        <title>The Global Catalogue of Microorganisms (GCM) 10K type strain sequencing project: providing services to taxonomists for standard genome sequencing and annotation.</title>
        <authorList>
            <consortium name="The Broad Institute Genomics Platform"/>
            <consortium name="The Broad Institute Genome Sequencing Center for Infectious Disease"/>
            <person name="Wu L."/>
            <person name="Ma J."/>
        </authorList>
    </citation>
    <scope>NUCLEOTIDE SEQUENCE [LARGE SCALE GENOMIC DNA]</scope>
    <source>
        <strain evidence="3">CECT 8570</strain>
    </source>
</reference>
<proteinExistence type="predicted"/>
<feature type="compositionally biased region" description="Basic and acidic residues" evidence="1">
    <location>
        <begin position="119"/>
        <end position="134"/>
    </location>
</feature>
<comment type="caution">
    <text evidence="2">The sequence shown here is derived from an EMBL/GenBank/DDBJ whole genome shotgun (WGS) entry which is preliminary data.</text>
</comment>
<feature type="region of interest" description="Disordered" evidence="1">
    <location>
        <begin position="114"/>
        <end position="134"/>
    </location>
</feature>
<organism evidence="2 3">
    <name type="scientific">Simiduia curdlanivorans</name>
    <dbReference type="NCBI Taxonomy" id="1492769"/>
    <lineage>
        <taxon>Bacteria</taxon>
        <taxon>Pseudomonadati</taxon>
        <taxon>Pseudomonadota</taxon>
        <taxon>Gammaproteobacteria</taxon>
        <taxon>Cellvibrionales</taxon>
        <taxon>Cellvibrionaceae</taxon>
        <taxon>Simiduia</taxon>
    </lineage>
</organism>
<sequence length="207" mass="22936">MQVLKWALLFILYGICQQGIAESRNNPQAHSHGLAQMTVIYDADMLLIEMALPAVDMLGFEHAPQNAAQWQQLDLLALSLQTPSEIVNLQPACNLQSVDVNLPFHDAGRATEDLNSEGYSKHAHDESTAHADHSEGLDLERDATVLPLHPDIHLSYQWQCKALTLPAISLQGLFYRYKSIGKVQAQWVANGKQGATLLSKNQALLEF</sequence>
<name>A0ABV8V8U8_9GAMM</name>